<dbReference type="GO" id="GO:0016567">
    <property type="term" value="P:protein ubiquitination"/>
    <property type="evidence" value="ECO:0000318"/>
    <property type="project" value="GO_Central"/>
</dbReference>
<dbReference type="GO" id="GO:0005737">
    <property type="term" value="C:cytoplasm"/>
    <property type="evidence" value="ECO:0000318"/>
    <property type="project" value="GO_Central"/>
</dbReference>
<keyword evidence="12" id="KW-1185">Reference proteome</keyword>
<evidence type="ECO:0000256" key="8">
    <source>
        <dbReference type="PROSITE-ProRule" id="PRU00175"/>
    </source>
</evidence>
<dbReference type="Gramene" id="PGSC0003DMT400045652">
    <property type="protein sequence ID" value="PGSC0003DMT400045652"/>
    <property type="gene ID" value="PGSC0003DMG400017710"/>
</dbReference>
<dbReference type="GO" id="GO:0008270">
    <property type="term" value="F:zinc ion binding"/>
    <property type="evidence" value="ECO:0007669"/>
    <property type="project" value="UniProtKB-KW"/>
</dbReference>
<name>M1BI00_SOLTU</name>
<evidence type="ECO:0000256" key="6">
    <source>
        <dbReference type="ARBA" id="ARBA00022786"/>
    </source>
</evidence>
<dbReference type="Pfam" id="PF13639">
    <property type="entry name" value="zf-RING_2"/>
    <property type="match status" value="1"/>
</dbReference>
<keyword evidence="3" id="KW-0808">Transferase</keyword>
<evidence type="ECO:0000256" key="3">
    <source>
        <dbReference type="ARBA" id="ARBA00022679"/>
    </source>
</evidence>
<feature type="compositionally biased region" description="Acidic residues" evidence="9">
    <location>
        <begin position="150"/>
        <end position="161"/>
    </location>
</feature>
<dbReference type="Gramene" id="RHC10H1G0981.2.1">
    <property type="protein sequence ID" value="RHC10H1G0981.2.1.cds.1"/>
    <property type="gene ID" value="RHC10H1G0981.2"/>
</dbReference>
<dbReference type="PaxDb" id="4113-PGSC0003DMT400045652"/>
<evidence type="ECO:0000256" key="9">
    <source>
        <dbReference type="SAM" id="MobiDB-lite"/>
    </source>
</evidence>
<feature type="region of interest" description="Disordered" evidence="9">
    <location>
        <begin position="207"/>
        <end position="305"/>
    </location>
</feature>
<evidence type="ECO:0000313" key="12">
    <source>
        <dbReference type="Proteomes" id="UP000011115"/>
    </source>
</evidence>
<reference evidence="12" key="1">
    <citation type="journal article" date="2011" name="Nature">
        <title>Genome sequence and analysis of the tuber crop potato.</title>
        <authorList>
            <consortium name="The Potato Genome Sequencing Consortium"/>
        </authorList>
    </citation>
    <scope>NUCLEOTIDE SEQUENCE [LARGE SCALE GENOMIC DNA]</scope>
    <source>
        <strain evidence="12">cv. DM1-3 516 R44</strain>
    </source>
</reference>
<dbReference type="PROSITE" id="PS50089">
    <property type="entry name" value="ZF_RING_2"/>
    <property type="match status" value="1"/>
</dbReference>
<dbReference type="SMART" id="SM00184">
    <property type="entry name" value="RING"/>
    <property type="match status" value="1"/>
</dbReference>
<dbReference type="InterPro" id="IPR001841">
    <property type="entry name" value="Znf_RING"/>
</dbReference>
<dbReference type="AlphaFoldDB" id="M1BI00"/>
<dbReference type="PANTHER" id="PTHR15710">
    <property type="entry name" value="E3 UBIQUITIN-PROTEIN LIGASE PRAJA"/>
    <property type="match status" value="1"/>
</dbReference>
<sequence>MEVASELIPSLEGLAPIEARSMIFIHILRFAISILPLEDVRNIVTVVDTTNNSIPFFEGNPINAEPILEGLSPASTASIEAIPMVKVLGEGIDCSICLSNFETGKEAKEMPCKHHFHSICIDKWLGINGSCPICRYKMPVDEQCEKKDEENGEDERGDDGSSDMSEDRVMLVFHVIITPVTTHQLTISIIGMHRNSTDMLMEVRMHRDSEVSESRGGDVFEARNGDVSEAGENGDVSEAGNGDVSGNGDEFKARDGDVSKAGDGRDGRYGDASEARDGGDGDVSEARDGGDDGESEAQDVVIDDN</sequence>
<comment type="catalytic activity">
    <reaction evidence="1">
        <text>S-ubiquitinyl-[E2 ubiquitin-conjugating enzyme]-L-cysteine + [acceptor protein]-L-lysine = [E2 ubiquitin-conjugating enzyme]-L-cysteine + N(6)-ubiquitinyl-[acceptor protein]-L-lysine.</text>
        <dbReference type="EC" id="2.3.2.27"/>
    </reaction>
</comment>
<dbReference type="PANTHER" id="PTHR15710:SF167">
    <property type="entry name" value="E3 UBIQUITIN-PROTEIN LIGASE RNF126-LIKE"/>
    <property type="match status" value="1"/>
</dbReference>
<dbReference type="HOGENOM" id="CLU_913379_0_0_1"/>
<protein>
    <recommendedName>
        <fullName evidence="2">RING-type E3 ubiquitin transferase</fullName>
        <ecNumber evidence="2">2.3.2.27</ecNumber>
    </recommendedName>
</protein>
<evidence type="ECO:0000256" key="7">
    <source>
        <dbReference type="ARBA" id="ARBA00022833"/>
    </source>
</evidence>
<feature type="region of interest" description="Disordered" evidence="9">
    <location>
        <begin position="145"/>
        <end position="164"/>
    </location>
</feature>
<evidence type="ECO:0000256" key="4">
    <source>
        <dbReference type="ARBA" id="ARBA00022723"/>
    </source>
</evidence>
<dbReference type="GO" id="GO:0061630">
    <property type="term" value="F:ubiquitin protein ligase activity"/>
    <property type="evidence" value="ECO:0000318"/>
    <property type="project" value="GO_Central"/>
</dbReference>
<proteinExistence type="predicted"/>
<dbReference type="SMR" id="M1BI00"/>
<accession>M1BI00</accession>
<evidence type="ECO:0000313" key="11">
    <source>
        <dbReference type="EnsemblPlants" id="PGSC0003DMT400045652"/>
    </source>
</evidence>
<dbReference type="FunFam" id="3.30.40.10:FF:000127">
    <property type="entry name" value="E3 ubiquitin-protein ligase RNF181"/>
    <property type="match status" value="1"/>
</dbReference>
<keyword evidence="6" id="KW-0833">Ubl conjugation pathway</keyword>
<feature type="domain" description="RING-type" evidence="10">
    <location>
        <begin position="94"/>
        <end position="135"/>
    </location>
</feature>
<dbReference type="EnsemblPlants" id="PGSC0003DMT400045652">
    <property type="protein sequence ID" value="PGSC0003DMT400045652"/>
    <property type="gene ID" value="PGSC0003DMG400017710"/>
</dbReference>
<dbReference type="eggNOG" id="KOG0800">
    <property type="taxonomic scope" value="Eukaryota"/>
</dbReference>
<evidence type="ECO:0000256" key="1">
    <source>
        <dbReference type="ARBA" id="ARBA00000900"/>
    </source>
</evidence>
<organism evidence="11 12">
    <name type="scientific">Solanum tuberosum</name>
    <name type="common">Potato</name>
    <dbReference type="NCBI Taxonomy" id="4113"/>
    <lineage>
        <taxon>Eukaryota</taxon>
        <taxon>Viridiplantae</taxon>
        <taxon>Streptophyta</taxon>
        <taxon>Embryophyta</taxon>
        <taxon>Tracheophyta</taxon>
        <taxon>Spermatophyta</taxon>
        <taxon>Magnoliopsida</taxon>
        <taxon>eudicotyledons</taxon>
        <taxon>Gunneridae</taxon>
        <taxon>Pentapetalae</taxon>
        <taxon>asterids</taxon>
        <taxon>lamiids</taxon>
        <taxon>Solanales</taxon>
        <taxon>Solanaceae</taxon>
        <taxon>Solanoideae</taxon>
        <taxon>Solaneae</taxon>
        <taxon>Solanum</taxon>
    </lineage>
</organism>
<keyword evidence="5 8" id="KW-0863">Zinc-finger</keyword>
<dbReference type="CDD" id="cd16669">
    <property type="entry name" value="RING-H2_RNF181"/>
    <property type="match status" value="1"/>
</dbReference>
<evidence type="ECO:0000256" key="2">
    <source>
        <dbReference type="ARBA" id="ARBA00012483"/>
    </source>
</evidence>
<dbReference type="Gene3D" id="3.30.40.10">
    <property type="entry name" value="Zinc/RING finger domain, C3HC4 (zinc finger)"/>
    <property type="match status" value="1"/>
</dbReference>
<dbReference type="SUPFAM" id="SSF57850">
    <property type="entry name" value="RING/U-box"/>
    <property type="match status" value="1"/>
</dbReference>
<dbReference type="InParanoid" id="M1BI00"/>
<evidence type="ECO:0000256" key="5">
    <source>
        <dbReference type="ARBA" id="ARBA00022771"/>
    </source>
</evidence>
<dbReference type="Gramene" id="RHC10H1G0104.2.1">
    <property type="protein sequence ID" value="RHC10H1G0104.2.1.cds.1"/>
    <property type="gene ID" value="RHC10H1G0104.2"/>
</dbReference>
<dbReference type="Proteomes" id="UP000011115">
    <property type="component" value="Unassembled WGS sequence"/>
</dbReference>
<feature type="compositionally biased region" description="Acidic residues" evidence="9">
    <location>
        <begin position="291"/>
        <end position="305"/>
    </location>
</feature>
<evidence type="ECO:0000259" key="10">
    <source>
        <dbReference type="PROSITE" id="PS50089"/>
    </source>
</evidence>
<dbReference type="EC" id="2.3.2.27" evidence="2"/>
<keyword evidence="4" id="KW-0479">Metal-binding</keyword>
<feature type="compositionally biased region" description="Basic and acidic residues" evidence="9">
    <location>
        <begin position="207"/>
        <end position="226"/>
    </location>
</feature>
<keyword evidence="7" id="KW-0862">Zinc</keyword>
<feature type="compositionally biased region" description="Basic and acidic residues" evidence="9">
    <location>
        <begin position="249"/>
        <end position="290"/>
    </location>
</feature>
<dbReference type="InterPro" id="IPR013083">
    <property type="entry name" value="Znf_RING/FYVE/PHD"/>
</dbReference>
<reference evidence="11" key="2">
    <citation type="submission" date="2015-06" db="UniProtKB">
        <authorList>
            <consortium name="EnsemblPlants"/>
        </authorList>
    </citation>
    <scope>IDENTIFICATION</scope>
    <source>
        <strain evidence="11">DM1-3 516 R44</strain>
    </source>
</reference>